<accession>A0A166GCZ7</accession>
<proteinExistence type="predicted"/>
<sequence>MFPAELCGKIAEQIRSTNHDGIQCNPFAEAKCWIQESQTLATLSLVSRMWRNESKVYLWSDVWFSDLAEQAVPTSSTDSRLEQRTSRFLSALHAADPTAVKYLKCFSFELHRAMMYREELISNIQHILSLISQRAANLSLLRFTLHSNPECMPLLPHISSLRFPRLRNLHLHLLRFDREDTELLTSLILAYPDLEGLYLQGELGPYPWSSLRETNPLPKLRRFLGDLATLALVPSSAPLISVKCPSSGREMDLRLSKAFLKRNLLLLANPLTTVTEFIFARGEYPLDAFILKAIARSFPTLQILDGLAISEGFIAFMGTDIEHLAWCLPKLQTLTMYESCDRKRSYSNRRSFATPSKETVERIFADLPRLFPAIALASHIKTRHGTRPRPIQFMHMQFSAKGNTVKRSDP</sequence>
<evidence type="ECO:0000313" key="2">
    <source>
        <dbReference type="Proteomes" id="UP000076798"/>
    </source>
</evidence>
<organism evidence="1 2">
    <name type="scientific">Sistotremastrum suecicum HHB10207 ss-3</name>
    <dbReference type="NCBI Taxonomy" id="1314776"/>
    <lineage>
        <taxon>Eukaryota</taxon>
        <taxon>Fungi</taxon>
        <taxon>Dikarya</taxon>
        <taxon>Basidiomycota</taxon>
        <taxon>Agaricomycotina</taxon>
        <taxon>Agaricomycetes</taxon>
        <taxon>Sistotremastrales</taxon>
        <taxon>Sistotremastraceae</taxon>
        <taxon>Sistotremastrum</taxon>
    </lineage>
</organism>
<dbReference type="AlphaFoldDB" id="A0A166GCZ7"/>
<dbReference type="EMBL" id="KV428020">
    <property type="protein sequence ID" value="KZT41553.1"/>
    <property type="molecule type" value="Genomic_DNA"/>
</dbReference>
<gene>
    <name evidence="1" type="ORF">SISSUDRAFT_1126325</name>
</gene>
<evidence type="ECO:0000313" key="1">
    <source>
        <dbReference type="EMBL" id="KZT41553.1"/>
    </source>
</evidence>
<name>A0A166GCZ7_9AGAM</name>
<evidence type="ECO:0008006" key="3">
    <source>
        <dbReference type="Google" id="ProtNLM"/>
    </source>
</evidence>
<keyword evidence="2" id="KW-1185">Reference proteome</keyword>
<reference evidence="1 2" key="1">
    <citation type="journal article" date="2016" name="Mol. Biol. Evol.">
        <title>Comparative Genomics of Early-Diverging Mushroom-Forming Fungi Provides Insights into the Origins of Lignocellulose Decay Capabilities.</title>
        <authorList>
            <person name="Nagy L.G."/>
            <person name="Riley R."/>
            <person name="Tritt A."/>
            <person name="Adam C."/>
            <person name="Daum C."/>
            <person name="Floudas D."/>
            <person name="Sun H."/>
            <person name="Yadav J.S."/>
            <person name="Pangilinan J."/>
            <person name="Larsson K.H."/>
            <person name="Matsuura K."/>
            <person name="Barry K."/>
            <person name="Labutti K."/>
            <person name="Kuo R."/>
            <person name="Ohm R.A."/>
            <person name="Bhattacharya S.S."/>
            <person name="Shirouzu T."/>
            <person name="Yoshinaga Y."/>
            <person name="Martin F.M."/>
            <person name="Grigoriev I.V."/>
            <person name="Hibbett D.S."/>
        </authorList>
    </citation>
    <scope>NUCLEOTIDE SEQUENCE [LARGE SCALE GENOMIC DNA]</scope>
    <source>
        <strain evidence="1 2">HHB10207 ss-3</strain>
    </source>
</reference>
<protein>
    <recommendedName>
        <fullName evidence="3">F-box domain-containing protein</fullName>
    </recommendedName>
</protein>
<dbReference type="Proteomes" id="UP000076798">
    <property type="component" value="Unassembled WGS sequence"/>
</dbReference>